<dbReference type="Proteomes" id="UP001419268">
    <property type="component" value="Unassembled WGS sequence"/>
</dbReference>
<sequence>MKKEKQVRQAETQATSIATFTSILRPSSFAATEHLKLRQCLTIILLSTKVLGKKKSSADA</sequence>
<organism evidence="1 2">
    <name type="scientific">Stephania cephalantha</name>
    <dbReference type="NCBI Taxonomy" id="152367"/>
    <lineage>
        <taxon>Eukaryota</taxon>
        <taxon>Viridiplantae</taxon>
        <taxon>Streptophyta</taxon>
        <taxon>Embryophyta</taxon>
        <taxon>Tracheophyta</taxon>
        <taxon>Spermatophyta</taxon>
        <taxon>Magnoliopsida</taxon>
        <taxon>Ranunculales</taxon>
        <taxon>Menispermaceae</taxon>
        <taxon>Menispermoideae</taxon>
        <taxon>Cissampelideae</taxon>
        <taxon>Stephania</taxon>
    </lineage>
</organism>
<comment type="caution">
    <text evidence="1">The sequence shown here is derived from an EMBL/GenBank/DDBJ whole genome shotgun (WGS) entry which is preliminary data.</text>
</comment>
<keyword evidence="2" id="KW-1185">Reference proteome</keyword>
<dbReference type="EMBL" id="JBBNAG010000007">
    <property type="protein sequence ID" value="KAK9119527.1"/>
    <property type="molecule type" value="Genomic_DNA"/>
</dbReference>
<gene>
    <name evidence="1" type="ORF">Scep_017620</name>
</gene>
<evidence type="ECO:0000313" key="2">
    <source>
        <dbReference type="Proteomes" id="UP001419268"/>
    </source>
</evidence>
<evidence type="ECO:0000313" key="1">
    <source>
        <dbReference type="EMBL" id="KAK9119527.1"/>
    </source>
</evidence>
<protein>
    <submittedName>
        <fullName evidence="1">Uncharacterized protein</fullName>
    </submittedName>
</protein>
<accession>A0AAP0NTQ5</accession>
<reference evidence="1 2" key="1">
    <citation type="submission" date="2024-01" db="EMBL/GenBank/DDBJ databases">
        <title>Genome assemblies of Stephania.</title>
        <authorList>
            <person name="Yang L."/>
        </authorList>
    </citation>
    <scope>NUCLEOTIDE SEQUENCE [LARGE SCALE GENOMIC DNA]</scope>
    <source>
        <strain evidence="1">JXDWG</strain>
        <tissue evidence="1">Leaf</tissue>
    </source>
</reference>
<proteinExistence type="predicted"/>
<name>A0AAP0NTQ5_9MAGN</name>
<dbReference type="AlphaFoldDB" id="A0AAP0NTQ5"/>